<feature type="compositionally biased region" description="Polar residues" evidence="13">
    <location>
        <begin position="200"/>
        <end position="209"/>
    </location>
</feature>
<protein>
    <recommendedName>
        <fullName evidence="20">Bromodomain adjacent to zinc finger domain protein 1A</fullName>
    </recommendedName>
</protein>
<dbReference type="InterPro" id="IPR018359">
    <property type="entry name" value="Bromodomain_CS"/>
</dbReference>
<dbReference type="CDD" id="cd15532">
    <property type="entry name" value="PHD2_CHD_II"/>
    <property type="match status" value="1"/>
</dbReference>
<dbReference type="PROSITE" id="PS50014">
    <property type="entry name" value="BROMODOMAIN_2"/>
    <property type="match status" value="1"/>
</dbReference>
<dbReference type="Gene3D" id="1.20.920.10">
    <property type="entry name" value="Bromodomain-like"/>
    <property type="match status" value="1"/>
</dbReference>
<feature type="domain" description="DDT" evidence="16">
    <location>
        <begin position="598"/>
        <end position="663"/>
    </location>
</feature>
<feature type="compositionally biased region" description="Basic and acidic residues" evidence="13">
    <location>
        <begin position="167"/>
        <end position="180"/>
    </location>
</feature>
<dbReference type="PROSITE" id="PS50827">
    <property type="entry name" value="DDT"/>
    <property type="match status" value="1"/>
</dbReference>
<feature type="compositionally biased region" description="Low complexity" evidence="13">
    <location>
        <begin position="1751"/>
        <end position="1763"/>
    </location>
</feature>
<feature type="region of interest" description="Disordered" evidence="13">
    <location>
        <begin position="1146"/>
        <end position="1172"/>
    </location>
</feature>
<feature type="domain" description="WAC" evidence="17">
    <location>
        <begin position="22"/>
        <end position="130"/>
    </location>
</feature>
<feature type="compositionally biased region" description="Basic and acidic residues" evidence="13">
    <location>
        <begin position="464"/>
        <end position="556"/>
    </location>
</feature>
<feature type="region of interest" description="Disordered" evidence="13">
    <location>
        <begin position="1559"/>
        <end position="1619"/>
    </location>
</feature>
<accession>A0ABN8PWB4</accession>
<dbReference type="InterPro" id="IPR018501">
    <property type="entry name" value="DDT_dom"/>
</dbReference>
<comment type="subcellular location">
    <subcellularLocation>
        <location evidence="1 12">Nucleus</location>
    </subcellularLocation>
</comment>
<feature type="region of interest" description="Disordered" evidence="13">
    <location>
        <begin position="424"/>
        <end position="556"/>
    </location>
</feature>
<dbReference type="InterPro" id="IPR013136">
    <property type="entry name" value="WSTF_Acf1_Cbp146"/>
</dbReference>
<feature type="compositionally biased region" description="Basic and acidic residues" evidence="13">
    <location>
        <begin position="949"/>
        <end position="961"/>
    </location>
</feature>
<keyword evidence="19" id="KW-1185">Reference proteome</keyword>
<dbReference type="InterPro" id="IPR001487">
    <property type="entry name" value="Bromodomain"/>
</dbReference>
<dbReference type="InterPro" id="IPR036427">
    <property type="entry name" value="Bromodomain-like_sf"/>
</dbReference>
<feature type="region of interest" description="Disordered" evidence="13">
    <location>
        <begin position="824"/>
        <end position="961"/>
    </location>
</feature>
<evidence type="ECO:0000256" key="12">
    <source>
        <dbReference type="PROSITE-ProRule" id="PRU00475"/>
    </source>
</evidence>
<feature type="compositionally biased region" description="Low complexity" evidence="13">
    <location>
        <begin position="293"/>
        <end position="313"/>
    </location>
</feature>
<feature type="compositionally biased region" description="Basic and acidic residues" evidence="13">
    <location>
        <begin position="824"/>
        <end position="882"/>
    </location>
</feature>
<feature type="compositionally biased region" description="Basic and acidic residues" evidence="13">
    <location>
        <begin position="229"/>
        <end position="239"/>
    </location>
</feature>
<evidence type="ECO:0000259" key="15">
    <source>
        <dbReference type="PROSITE" id="PS50016"/>
    </source>
</evidence>
<dbReference type="Gene3D" id="3.30.40.10">
    <property type="entry name" value="Zinc/RING finger domain, C3HC4 (zinc finger)"/>
    <property type="match status" value="2"/>
</dbReference>
<keyword evidence="4" id="KW-0862">Zinc</keyword>
<feature type="compositionally biased region" description="Basic and acidic residues" evidence="13">
    <location>
        <begin position="1441"/>
        <end position="1453"/>
    </location>
</feature>
<keyword evidence="9 12" id="KW-0539">Nucleus</keyword>
<dbReference type="CDD" id="cd15627">
    <property type="entry name" value="PHD_BAZ1A"/>
    <property type="match status" value="1"/>
</dbReference>
<dbReference type="PRINTS" id="PR00503">
    <property type="entry name" value="BROMODOMAIN"/>
</dbReference>
<dbReference type="SMART" id="SM00297">
    <property type="entry name" value="BROMO"/>
    <property type="match status" value="1"/>
</dbReference>
<evidence type="ECO:0000259" key="17">
    <source>
        <dbReference type="PROSITE" id="PS51136"/>
    </source>
</evidence>
<dbReference type="PROSITE" id="PS01359">
    <property type="entry name" value="ZF_PHD_1"/>
    <property type="match status" value="2"/>
</dbReference>
<dbReference type="PANTHER" id="PTHR46510:SF1">
    <property type="entry name" value="BROMODOMAIN ADJACENT TO ZINC FINGER DOMAIN PROTEIN 1A"/>
    <property type="match status" value="1"/>
</dbReference>
<dbReference type="EMBL" id="CALNXK010000088">
    <property type="protein sequence ID" value="CAH3150058.1"/>
    <property type="molecule type" value="Genomic_DNA"/>
</dbReference>
<feature type="region of interest" description="Disordered" evidence="13">
    <location>
        <begin position="1321"/>
        <end position="1347"/>
    </location>
</feature>
<evidence type="ECO:0000256" key="3">
    <source>
        <dbReference type="ARBA" id="ARBA00022771"/>
    </source>
</evidence>
<evidence type="ECO:0000256" key="4">
    <source>
        <dbReference type="ARBA" id="ARBA00022833"/>
    </source>
</evidence>
<dbReference type="InterPro" id="IPR001965">
    <property type="entry name" value="Znf_PHD"/>
</dbReference>
<dbReference type="Pfam" id="PF15613">
    <property type="entry name" value="WSD"/>
    <property type="match status" value="1"/>
</dbReference>
<evidence type="ECO:0000256" key="9">
    <source>
        <dbReference type="ARBA" id="ARBA00023242"/>
    </source>
</evidence>
<dbReference type="Pfam" id="PF02791">
    <property type="entry name" value="DDT"/>
    <property type="match status" value="1"/>
</dbReference>
<dbReference type="InterPro" id="IPR028942">
    <property type="entry name" value="WHIM1_dom"/>
</dbReference>
<feature type="domain" description="Bromo" evidence="14">
    <location>
        <begin position="1826"/>
        <end position="1896"/>
    </location>
</feature>
<sequence length="1928" mass="219452">MPLLNRKAFSPTKPPPDLKPEEEVFVCRHTNEVFRDYRSFFERTILCNSLLWSCKYTGKSGLTYQEAHDSEKSIRKQAQSLPEPIQRAVLTLVHHTQRGRLANLCDEVFSYMKDHYQEGEEVEIQHLSQKRRGVITRVIPPGEVISYSPNKTDKSRKLSTPKSKKNSHSEEKIKSPKERTNSSSSSDSQPLSLQAKKCNSDSVFLSSPTGKIPKKGSEDTPSKAKSRKHSAESSSEKTPNKSRKHSSSGKGTPSKGVKDDKSTKKVPSTPTSKKSSNEKLASPKNKSPTQLGSPKASKSPSCSKRMGSESEIIVIDDDGDDDKGSSLKGPSPKLSSPKEKPVYNWPVAALYQYEIRLHSDRGSKKKEKRPEIVVVQASVVGRRKGIFTRDKLKMFLKISCERSTPHSEEGVYIVMREYRKKFDLGEPEIPLKLSPPPKDKKQRKRSHGDQTEAGPVKKKRKRKKDEEAKTDGDGSAKKKAKKEKDGKSNEGKNRMKLPPEEFRRLMEQEKEKKRKEIEEERERKKLEKEREKAANKAKREEERAVKKIERDRERERQKEEKRLEAIRLREWNKPREDLELDDLKELPKTTPVSIKLPSDLFGDMMMVLEFLNIFGNLFDIKDEFPSGLTFAMLEEALTEHDAEGVYYDLLLFLLGAILRTHLEEEEEEGLDGTHDHEPVVEMEEEGDQKSQATVSASATMAAAWPMQYQGKPLHELIMDPFTSSELLRLHLLSSGARIGCGESSYRWQRRGGFTYSDDAGVEFRHAQPRLLKALVTANIYDMDAEDKLKVLVALCTQLITYATARDYVEDGFDQCRKVRREWQEDQWADHRRDKEEAAARYRRKQEERQRQKEELEKRKKEKDQERIDGAKGESSSKTEESPKVQSEQNEGDQEKKGGKKTAKKKEANENTAQSCEAKETTDPENKTTEDKTVVNQAPALTKEEEEELAQQRKEDRKRKDQEFLNQLAKAVSRSAIQPLGRDRVFRRYWAFKTMRGLFVEDDDPDQHLLLEPESDSESAATDEGSADEQQGEGEKRRENGETTADKPLVNGHSDAKKTVKNHENFQRKVLNMFKAYQMNASDGQDRCEVYKTRPIVRWSFFSSKEDIDNLLEALNPRGFRERPLREAIQQEYKQLTFAVEKCPLKEENQAQKKDTKPKGRRGGRNQPTVDKSRYKTMEEFLEANLRDQILDLEDRIWQGNLGFIRVVERDAWRMKVENGIYGYFIEAKSGEDVKTNGVSEVKENGDASEPMEVDIKESKQNMETASEMAEKKEAAEEKPMECDADVKPVVNGVKNETENTGTYEREVGRVVKADQPAERSFSALPLHLQPDGSRSSSPAGDSTRCSTPTISLVVGSVPINPAVKELALELLKVEQGIERKYLNPPLGEDEETKRQKQKEAAAAAVNEFNEMMKASEKPKKEKKKKEVDTADVNDDGANAKQSDETKEEDKTDDSSSSSDDEPVKQKTCLERWEESLLACTNLSQVFVHLNTLDQSVAWSKSVLNARCRLCKRKGDAEHMLLCDACDRGHHMYCLKPPIKEIPEGEWFCSDCRPKETRRSERRKRPVADDEEQEEVYGKRSGDKEEDSEDDSDQDEEGESESESEDDEEQSDASESSEHADQCAVCSEGGELLCCDTCPLAYHIHCVYPPLRRIPRGNWACQVCTGADDERPRSCRVKKATIEAAQKRLQRSIKVVKKKQSRSTSRPSSRQTKKNTSRSKKREVSSSPSPPPRSRKASAKTDKKPTKRRRLSSSSRSFSSRSPSPENKSTRKGSIKIAARGRGRRSIDSSRSSSPVQRSQSNKTSGRRDPKLNAKFALCQKLLDEIMIHEDGWPFLEPVDLAENPEYLHFVQRPIDLGTIKKNLADKAYESVEDFAADVRQVFINCSEYCRPRGKEARAGVRLSAFFETRYSDLGLDATEGRSTRSRRT</sequence>
<keyword evidence="3 11" id="KW-0863">Zinc-finger</keyword>
<keyword evidence="7 10" id="KW-0103">Bromodomain</keyword>
<feature type="compositionally biased region" description="Basic and acidic residues" evidence="13">
    <location>
        <begin position="1413"/>
        <end position="1428"/>
    </location>
</feature>
<feature type="region of interest" description="Disordered" evidence="13">
    <location>
        <begin position="1000"/>
        <end position="1060"/>
    </location>
</feature>
<dbReference type="InterPro" id="IPR019787">
    <property type="entry name" value="Znf_PHD-finger"/>
</dbReference>
<evidence type="ECO:0000256" key="7">
    <source>
        <dbReference type="ARBA" id="ARBA00023117"/>
    </source>
</evidence>
<dbReference type="Pfam" id="PF15612">
    <property type="entry name" value="WHIM1"/>
    <property type="match status" value="1"/>
</dbReference>
<feature type="region of interest" description="Disordered" evidence="13">
    <location>
        <begin position="1688"/>
        <end position="1808"/>
    </location>
</feature>
<evidence type="ECO:0000256" key="10">
    <source>
        <dbReference type="PROSITE-ProRule" id="PRU00035"/>
    </source>
</evidence>
<dbReference type="InterPro" id="IPR011011">
    <property type="entry name" value="Znf_FYVE_PHD"/>
</dbReference>
<name>A0ABN8PWB4_9CNID</name>
<dbReference type="Pfam" id="PF10537">
    <property type="entry name" value="WAC_Acf1_DNA_bd"/>
    <property type="match status" value="1"/>
</dbReference>
<dbReference type="SUPFAM" id="SSF47370">
    <property type="entry name" value="Bromodomain"/>
    <property type="match status" value="1"/>
</dbReference>
<feature type="compositionally biased region" description="Basic and acidic residues" evidence="13">
    <location>
        <begin position="1146"/>
        <end position="1157"/>
    </location>
</feature>
<evidence type="ECO:0000259" key="14">
    <source>
        <dbReference type="PROSITE" id="PS50014"/>
    </source>
</evidence>
<dbReference type="SMART" id="SM00571">
    <property type="entry name" value="DDT"/>
    <property type="match status" value="1"/>
</dbReference>
<dbReference type="Pfam" id="PF00628">
    <property type="entry name" value="PHD"/>
    <property type="match status" value="2"/>
</dbReference>
<evidence type="ECO:0000256" key="1">
    <source>
        <dbReference type="ARBA" id="ARBA00004123"/>
    </source>
</evidence>
<dbReference type="SMART" id="SM00249">
    <property type="entry name" value="PHD"/>
    <property type="match status" value="2"/>
</dbReference>
<keyword evidence="6" id="KW-0175">Coiled coil</keyword>
<dbReference type="SUPFAM" id="SSF57903">
    <property type="entry name" value="FYVE/PHD zinc finger"/>
    <property type="match status" value="2"/>
</dbReference>
<proteinExistence type="predicted"/>
<evidence type="ECO:0000259" key="16">
    <source>
        <dbReference type="PROSITE" id="PS50827"/>
    </source>
</evidence>
<feature type="compositionally biased region" description="Low complexity" evidence="13">
    <location>
        <begin position="1788"/>
        <end position="1800"/>
    </location>
</feature>
<dbReference type="InterPro" id="IPR013083">
    <property type="entry name" value="Znf_RING/FYVE/PHD"/>
</dbReference>
<feature type="compositionally biased region" description="Basic residues" evidence="13">
    <location>
        <begin position="157"/>
        <end position="166"/>
    </location>
</feature>
<dbReference type="Pfam" id="PF00439">
    <property type="entry name" value="Bromodomain"/>
    <property type="match status" value="1"/>
</dbReference>
<dbReference type="Proteomes" id="UP001159405">
    <property type="component" value="Unassembled WGS sequence"/>
</dbReference>
<dbReference type="PANTHER" id="PTHR46510">
    <property type="entry name" value="BROMODOMAIN ADJACENT TO ZINC FINGER DOMAIN PROTEIN 1A"/>
    <property type="match status" value="1"/>
</dbReference>
<reference evidence="18 19" key="1">
    <citation type="submission" date="2022-05" db="EMBL/GenBank/DDBJ databases">
        <authorList>
            <consortium name="Genoscope - CEA"/>
            <person name="William W."/>
        </authorList>
    </citation>
    <scope>NUCLEOTIDE SEQUENCE [LARGE SCALE GENOMIC DNA]</scope>
</reference>
<feature type="region of interest" description="Disordered" evidence="13">
    <location>
        <begin position="143"/>
        <end position="340"/>
    </location>
</feature>
<dbReference type="InterPro" id="IPR019786">
    <property type="entry name" value="Zinc_finger_PHD-type_CS"/>
</dbReference>
<keyword evidence="8" id="KW-0804">Transcription</keyword>
<feature type="compositionally biased region" description="Polar residues" evidence="13">
    <location>
        <begin position="1332"/>
        <end position="1347"/>
    </location>
</feature>
<evidence type="ECO:0000313" key="19">
    <source>
        <dbReference type="Proteomes" id="UP001159405"/>
    </source>
</evidence>
<evidence type="ECO:0000256" key="11">
    <source>
        <dbReference type="PROSITE-ProRule" id="PRU00146"/>
    </source>
</evidence>
<feature type="compositionally biased region" description="Basic and acidic residues" evidence="13">
    <location>
        <begin position="1032"/>
        <end position="1044"/>
    </location>
</feature>
<feature type="compositionally biased region" description="Basic residues" evidence="13">
    <location>
        <begin position="1688"/>
        <end position="1700"/>
    </location>
</feature>
<evidence type="ECO:0008006" key="20">
    <source>
        <dbReference type="Google" id="ProtNLM"/>
    </source>
</evidence>
<feature type="compositionally biased region" description="Low complexity" evidence="13">
    <location>
        <begin position="265"/>
        <end position="274"/>
    </location>
</feature>
<feature type="compositionally biased region" description="Basic residues" evidence="13">
    <location>
        <begin position="1710"/>
        <end position="1720"/>
    </location>
</feature>
<feature type="compositionally biased region" description="Basic and acidic residues" evidence="13">
    <location>
        <begin position="916"/>
        <end position="932"/>
    </location>
</feature>
<organism evidence="18 19">
    <name type="scientific">Porites lobata</name>
    <dbReference type="NCBI Taxonomy" id="104759"/>
    <lineage>
        <taxon>Eukaryota</taxon>
        <taxon>Metazoa</taxon>
        <taxon>Cnidaria</taxon>
        <taxon>Anthozoa</taxon>
        <taxon>Hexacorallia</taxon>
        <taxon>Scleractinia</taxon>
        <taxon>Fungiina</taxon>
        <taxon>Poritidae</taxon>
        <taxon>Porites</taxon>
    </lineage>
</organism>
<gene>
    <name evidence="18" type="ORF">PLOB_00047227</name>
</gene>
<feature type="domain" description="PHD-type" evidence="15">
    <location>
        <begin position="1504"/>
        <end position="1554"/>
    </location>
</feature>
<comment type="caution">
    <text evidence="18">The sequence shown here is derived from an EMBL/GenBank/DDBJ whole genome shotgun (WGS) entry which is preliminary data.</text>
</comment>
<evidence type="ECO:0000256" key="6">
    <source>
        <dbReference type="ARBA" id="ARBA00023054"/>
    </source>
</evidence>
<feature type="compositionally biased region" description="Low complexity" evidence="13">
    <location>
        <begin position="182"/>
        <end position="194"/>
    </location>
</feature>
<dbReference type="PROSITE" id="PS00633">
    <property type="entry name" value="BROMODOMAIN_1"/>
    <property type="match status" value="1"/>
</dbReference>
<dbReference type="InterPro" id="IPR047171">
    <property type="entry name" value="BAZ1A"/>
</dbReference>
<evidence type="ECO:0000256" key="2">
    <source>
        <dbReference type="ARBA" id="ARBA00022723"/>
    </source>
</evidence>
<dbReference type="InterPro" id="IPR028941">
    <property type="entry name" value="WHIM2_dom"/>
</dbReference>
<evidence type="ECO:0000256" key="5">
    <source>
        <dbReference type="ARBA" id="ARBA00023015"/>
    </source>
</evidence>
<feature type="compositionally biased region" description="Basic residues" evidence="13">
    <location>
        <begin position="1769"/>
        <end position="1783"/>
    </location>
</feature>
<keyword evidence="5" id="KW-0805">Transcription regulation</keyword>
<evidence type="ECO:0000256" key="8">
    <source>
        <dbReference type="ARBA" id="ARBA00023163"/>
    </source>
</evidence>
<feature type="compositionally biased region" description="Low complexity" evidence="13">
    <location>
        <begin position="326"/>
        <end position="335"/>
    </location>
</feature>
<dbReference type="PROSITE" id="PS50016">
    <property type="entry name" value="ZF_PHD_2"/>
    <property type="match status" value="2"/>
</dbReference>
<feature type="domain" description="PHD-type" evidence="15">
    <location>
        <begin position="1619"/>
        <end position="1666"/>
    </location>
</feature>
<feature type="region of interest" description="Disordered" evidence="13">
    <location>
        <begin position="1408"/>
        <end position="1465"/>
    </location>
</feature>
<keyword evidence="2" id="KW-0479">Metal-binding</keyword>
<dbReference type="PROSITE" id="PS51136">
    <property type="entry name" value="WAC"/>
    <property type="match status" value="1"/>
</dbReference>
<evidence type="ECO:0000313" key="18">
    <source>
        <dbReference type="EMBL" id="CAH3150058.1"/>
    </source>
</evidence>
<evidence type="ECO:0000256" key="13">
    <source>
        <dbReference type="SAM" id="MobiDB-lite"/>
    </source>
</evidence>
<feature type="compositionally biased region" description="Acidic residues" evidence="13">
    <location>
        <begin position="1583"/>
        <end position="1611"/>
    </location>
</feature>